<evidence type="ECO:0000259" key="8">
    <source>
        <dbReference type="PROSITE" id="PS50928"/>
    </source>
</evidence>
<feature type="transmembrane region" description="Helical" evidence="7">
    <location>
        <begin position="170"/>
        <end position="189"/>
    </location>
</feature>
<keyword evidence="6 7" id="KW-0472">Membrane</keyword>
<dbReference type="InterPro" id="IPR000515">
    <property type="entry name" value="MetI-like"/>
</dbReference>
<organism evidence="9">
    <name type="scientific">Vecturithrix granuli</name>
    <dbReference type="NCBI Taxonomy" id="1499967"/>
    <lineage>
        <taxon>Bacteria</taxon>
        <taxon>Candidatus Moduliflexota</taxon>
        <taxon>Candidatus Vecturitrichia</taxon>
        <taxon>Candidatus Vecturitrichales</taxon>
        <taxon>Candidatus Vecturitrichaceae</taxon>
        <taxon>Candidatus Vecturithrix</taxon>
    </lineage>
</organism>
<dbReference type="Pfam" id="PF00528">
    <property type="entry name" value="BPD_transp_1"/>
    <property type="match status" value="1"/>
</dbReference>
<dbReference type="GO" id="GO:0055085">
    <property type="term" value="P:transmembrane transport"/>
    <property type="evidence" value="ECO:0007669"/>
    <property type="project" value="InterPro"/>
</dbReference>
<dbReference type="STRING" id="1499967.U27_00785"/>
<proteinExistence type="inferred from homology"/>
<accession>A0A081C8I2</accession>
<evidence type="ECO:0000256" key="3">
    <source>
        <dbReference type="ARBA" id="ARBA00022475"/>
    </source>
</evidence>
<evidence type="ECO:0000256" key="2">
    <source>
        <dbReference type="ARBA" id="ARBA00022448"/>
    </source>
</evidence>
<name>A0A081C8I2_VECG1</name>
<dbReference type="AlphaFoldDB" id="A0A081C8I2"/>
<dbReference type="Gene3D" id="1.10.3720.10">
    <property type="entry name" value="MetI-like"/>
    <property type="match status" value="1"/>
</dbReference>
<gene>
    <name evidence="9" type="ORF">U27_00785</name>
</gene>
<evidence type="ECO:0000256" key="7">
    <source>
        <dbReference type="RuleBase" id="RU363032"/>
    </source>
</evidence>
<dbReference type="Proteomes" id="UP000030661">
    <property type="component" value="Unassembled WGS sequence"/>
</dbReference>
<feature type="domain" description="ABC transmembrane type-1" evidence="8">
    <location>
        <begin position="40"/>
        <end position="252"/>
    </location>
</feature>
<keyword evidence="3" id="KW-1003">Cell membrane</keyword>
<keyword evidence="4 7" id="KW-0812">Transmembrane</keyword>
<feature type="transmembrane region" description="Helical" evidence="7">
    <location>
        <begin position="233"/>
        <end position="255"/>
    </location>
</feature>
<dbReference type="PANTHER" id="PTHR30193">
    <property type="entry name" value="ABC TRANSPORTER PERMEASE PROTEIN"/>
    <property type="match status" value="1"/>
</dbReference>
<dbReference type="InterPro" id="IPR051393">
    <property type="entry name" value="ABC_transporter_permease"/>
</dbReference>
<evidence type="ECO:0000313" key="10">
    <source>
        <dbReference type="Proteomes" id="UP000030661"/>
    </source>
</evidence>
<feature type="transmembrane region" description="Helical" evidence="7">
    <location>
        <begin position="42"/>
        <end position="65"/>
    </location>
</feature>
<dbReference type="GO" id="GO:0005886">
    <property type="term" value="C:plasma membrane"/>
    <property type="evidence" value="ECO:0007669"/>
    <property type="project" value="UniProtKB-SubCell"/>
</dbReference>
<sequence>MAQVVFQSFTNAKLFGKTSEFIGFQNYIKLMSDSRFWNSVKVTFILAGGSLSLQITLGLGLALLVHLPFTISKWGRTLFIVPMVLPPVVVGIIWKMLFSPLLPGVNYFLSLVGINGPLWFDTGASARWAVILVDVWYGAPFVMLMFLAGLESLPQEPMIAAIVDGANRWQLLRFITIPMLKPVIIFVTIYRAIEALKMFALIYIMTGGGPGIATEPMNYHIWRVGFSSYKIGYASTIAVMMLIIIASIVFIMGWYGHKTGAIR</sequence>
<comment type="subcellular location">
    <subcellularLocation>
        <location evidence="1 7">Cell membrane</location>
        <topology evidence="1 7">Multi-pass membrane protein</topology>
    </subcellularLocation>
</comment>
<dbReference type="SUPFAM" id="SSF161098">
    <property type="entry name" value="MetI-like"/>
    <property type="match status" value="1"/>
</dbReference>
<keyword evidence="2 7" id="KW-0813">Transport</keyword>
<evidence type="ECO:0000256" key="5">
    <source>
        <dbReference type="ARBA" id="ARBA00022989"/>
    </source>
</evidence>
<evidence type="ECO:0000313" key="9">
    <source>
        <dbReference type="EMBL" id="GAK60887.1"/>
    </source>
</evidence>
<dbReference type="HOGENOM" id="CLU_016047_0_0_0"/>
<evidence type="ECO:0000256" key="6">
    <source>
        <dbReference type="ARBA" id="ARBA00023136"/>
    </source>
</evidence>
<reference evidence="9" key="1">
    <citation type="journal article" date="2015" name="PeerJ">
        <title>First genomic representation of candidate bacterial phylum KSB3 points to enhanced environmental sensing as a trigger of wastewater bulking.</title>
        <authorList>
            <person name="Sekiguchi Y."/>
            <person name="Ohashi A."/>
            <person name="Parks D.H."/>
            <person name="Yamauchi T."/>
            <person name="Tyson G.W."/>
            <person name="Hugenholtz P."/>
        </authorList>
    </citation>
    <scope>NUCLEOTIDE SEQUENCE [LARGE SCALE GENOMIC DNA]</scope>
</reference>
<dbReference type="PANTHER" id="PTHR30193:SF37">
    <property type="entry name" value="INNER MEMBRANE ABC TRANSPORTER PERMEASE PROTEIN YCJO"/>
    <property type="match status" value="1"/>
</dbReference>
<dbReference type="eggNOG" id="COG1175">
    <property type="taxonomic scope" value="Bacteria"/>
</dbReference>
<keyword evidence="10" id="KW-1185">Reference proteome</keyword>
<evidence type="ECO:0000256" key="4">
    <source>
        <dbReference type="ARBA" id="ARBA00022692"/>
    </source>
</evidence>
<dbReference type="EMBL" id="DF820475">
    <property type="protein sequence ID" value="GAK60887.1"/>
    <property type="molecule type" value="Genomic_DNA"/>
</dbReference>
<dbReference type="InterPro" id="IPR035906">
    <property type="entry name" value="MetI-like_sf"/>
</dbReference>
<evidence type="ECO:0000256" key="1">
    <source>
        <dbReference type="ARBA" id="ARBA00004651"/>
    </source>
</evidence>
<protein>
    <submittedName>
        <fullName evidence="9">ABC transporter, membrane spanning protein (Sugar)</fullName>
    </submittedName>
</protein>
<comment type="similarity">
    <text evidence="7">Belongs to the binding-protein-dependent transport system permease family.</text>
</comment>
<feature type="transmembrane region" description="Helical" evidence="7">
    <location>
        <begin position="77"/>
        <end position="98"/>
    </location>
</feature>
<keyword evidence="5 7" id="KW-1133">Transmembrane helix</keyword>
<dbReference type="CDD" id="cd06261">
    <property type="entry name" value="TM_PBP2"/>
    <property type="match status" value="1"/>
</dbReference>
<dbReference type="PROSITE" id="PS50928">
    <property type="entry name" value="ABC_TM1"/>
    <property type="match status" value="1"/>
</dbReference>
<feature type="transmembrane region" description="Helical" evidence="7">
    <location>
        <begin position="128"/>
        <end position="150"/>
    </location>
</feature>